<protein>
    <recommendedName>
        <fullName evidence="3">DinB-like domain-containing protein</fullName>
    </recommendedName>
</protein>
<dbReference type="PANTHER" id="PTHR39473">
    <property type="match status" value="1"/>
</dbReference>
<organism evidence="1 2">
    <name type="scientific">Sphaerobolus stellatus (strain SS14)</name>
    <dbReference type="NCBI Taxonomy" id="990650"/>
    <lineage>
        <taxon>Eukaryota</taxon>
        <taxon>Fungi</taxon>
        <taxon>Dikarya</taxon>
        <taxon>Basidiomycota</taxon>
        <taxon>Agaricomycotina</taxon>
        <taxon>Agaricomycetes</taxon>
        <taxon>Phallomycetidae</taxon>
        <taxon>Geastrales</taxon>
        <taxon>Sphaerobolaceae</taxon>
        <taxon>Sphaerobolus</taxon>
    </lineage>
</organism>
<dbReference type="PANTHER" id="PTHR39473:SF1">
    <property type="entry name" value="DINB-LIKE DOMAIN-CONTAINING PROTEIN"/>
    <property type="match status" value="1"/>
</dbReference>
<keyword evidence="2" id="KW-1185">Reference proteome</keyword>
<accession>A0A0C9W378</accession>
<gene>
    <name evidence="1" type="ORF">M422DRAFT_29678</name>
</gene>
<dbReference type="Proteomes" id="UP000054279">
    <property type="component" value="Unassembled WGS sequence"/>
</dbReference>
<proteinExistence type="predicted"/>
<dbReference type="HOGENOM" id="CLU_083400_1_0_1"/>
<evidence type="ECO:0008006" key="3">
    <source>
        <dbReference type="Google" id="ProtNLM"/>
    </source>
</evidence>
<dbReference type="EMBL" id="KN837111">
    <property type="protein sequence ID" value="KIJ45551.1"/>
    <property type="molecule type" value="Genomic_DNA"/>
</dbReference>
<evidence type="ECO:0000313" key="1">
    <source>
        <dbReference type="EMBL" id="KIJ45551.1"/>
    </source>
</evidence>
<name>A0A0C9W378_SPHS4</name>
<reference evidence="1 2" key="1">
    <citation type="submission" date="2014-06" db="EMBL/GenBank/DDBJ databases">
        <title>Evolutionary Origins and Diversification of the Mycorrhizal Mutualists.</title>
        <authorList>
            <consortium name="DOE Joint Genome Institute"/>
            <consortium name="Mycorrhizal Genomics Consortium"/>
            <person name="Kohler A."/>
            <person name="Kuo A."/>
            <person name="Nagy L.G."/>
            <person name="Floudas D."/>
            <person name="Copeland A."/>
            <person name="Barry K.W."/>
            <person name="Cichocki N."/>
            <person name="Veneault-Fourrey C."/>
            <person name="LaButti K."/>
            <person name="Lindquist E.A."/>
            <person name="Lipzen A."/>
            <person name="Lundell T."/>
            <person name="Morin E."/>
            <person name="Murat C."/>
            <person name="Riley R."/>
            <person name="Ohm R."/>
            <person name="Sun H."/>
            <person name="Tunlid A."/>
            <person name="Henrissat B."/>
            <person name="Grigoriev I.V."/>
            <person name="Hibbett D.S."/>
            <person name="Martin F."/>
        </authorList>
    </citation>
    <scope>NUCLEOTIDE SEQUENCE [LARGE SCALE GENOMIC DNA]</scope>
    <source>
        <strain evidence="1 2">SS14</strain>
    </source>
</reference>
<evidence type="ECO:0000313" key="2">
    <source>
        <dbReference type="Proteomes" id="UP000054279"/>
    </source>
</evidence>
<dbReference type="AlphaFoldDB" id="A0A0C9W378"/>
<sequence>MPSNEAASPDSILTSQPTGLSALFHVSRMVLLQARDLIFNNIVADEQLTYKSKLMPGSTIGKHMRHARDHFELLLDSLHAGPPYILSYDKRIRNTPMESSLQGAYDALTATVTRLDELLDVCREDEEHGKGFVTVDGHSIGLDEIMTLNAVTPHMQALQTSFGRELWFSALHAIHHWSMVRVVAGELDIQIDGEFGVAPSTTLYRKTSETPSKSKM</sequence>
<dbReference type="OrthoDB" id="5564877at2759"/>